<proteinExistence type="inferred from homology"/>
<comment type="similarity">
    <text evidence="2">Belongs to the ABC transporter superfamily.</text>
</comment>
<keyword evidence="11" id="KW-1185">Reference proteome</keyword>
<dbReference type="SMART" id="SM00382">
    <property type="entry name" value="AAA"/>
    <property type="match status" value="1"/>
</dbReference>
<dbReference type="GO" id="GO:0005524">
    <property type="term" value="F:ATP binding"/>
    <property type="evidence" value="ECO:0007669"/>
    <property type="project" value="UniProtKB-KW"/>
</dbReference>
<dbReference type="InterPro" id="IPR003439">
    <property type="entry name" value="ABC_transporter-like_ATP-bd"/>
</dbReference>
<gene>
    <name evidence="10" type="ORF">J3R73_005687</name>
</gene>
<keyword evidence="8" id="KW-0472">Membrane</keyword>
<dbReference type="Pfam" id="PF00005">
    <property type="entry name" value="ABC_tran"/>
    <property type="match status" value="1"/>
</dbReference>
<evidence type="ECO:0000313" key="10">
    <source>
        <dbReference type="EMBL" id="MDQ0395895.1"/>
    </source>
</evidence>
<evidence type="ECO:0000256" key="2">
    <source>
        <dbReference type="ARBA" id="ARBA00005417"/>
    </source>
</evidence>
<dbReference type="PANTHER" id="PTHR43166:SF9">
    <property type="entry name" value="GLUTAMATE_ASPARTATE IMPORT ATP-BINDING PROTEIN GLTL"/>
    <property type="match status" value="1"/>
</dbReference>
<sequence length="247" mass="26888">MNEIIRIEGLTMAFGKHEVLRGIDLAVTKGESIAIIGPSGSGKSTLLRCLNRLEQPSGGRTLFEGKEVLPATDMNALRARMGMVFQHFNLFPHMTALGNVIEAPIHVLKIPRAQAVEEGRALLGRVGLADRADAYPSQLSGGQKQRVAIARCLAMKPQLMLLDEVTSALDPELVGEVLAVIRDLAEQGMTMVLVTHEMGFARDVADRVIFMDAGLIVEEGTPAEIFSNPRSDRLRLFLRAVLDRVPG</sequence>
<evidence type="ECO:0000259" key="9">
    <source>
        <dbReference type="PROSITE" id="PS50893"/>
    </source>
</evidence>
<dbReference type="CDD" id="cd03262">
    <property type="entry name" value="ABC_HisP_GlnQ"/>
    <property type="match status" value="1"/>
</dbReference>
<protein>
    <submittedName>
        <fullName evidence="10">Polar amino acid transport system ATP-binding protein</fullName>
    </submittedName>
</protein>
<dbReference type="SUPFAM" id="SSF52540">
    <property type="entry name" value="P-loop containing nucleoside triphosphate hydrolases"/>
    <property type="match status" value="1"/>
</dbReference>
<evidence type="ECO:0000256" key="1">
    <source>
        <dbReference type="ARBA" id="ARBA00004202"/>
    </source>
</evidence>
<dbReference type="InterPro" id="IPR003593">
    <property type="entry name" value="AAA+_ATPase"/>
</dbReference>
<comment type="caution">
    <text evidence="10">The sequence shown here is derived from an EMBL/GenBank/DDBJ whole genome shotgun (WGS) entry which is preliminary data.</text>
</comment>
<dbReference type="Proteomes" id="UP001237448">
    <property type="component" value="Unassembled WGS sequence"/>
</dbReference>
<organism evidence="10 11">
    <name type="scientific">Labrys monachus</name>
    <dbReference type="NCBI Taxonomy" id="217067"/>
    <lineage>
        <taxon>Bacteria</taxon>
        <taxon>Pseudomonadati</taxon>
        <taxon>Pseudomonadota</taxon>
        <taxon>Alphaproteobacteria</taxon>
        <taxon>Hyphomicrobiales</taxon>
        <taxon>Xanthobacteraceae</taxon>
        <taxon>Labrys</taxon>
    </lineage>
</organism>
<reference evidence="10 11" key="1">
    <citation type="submission" date="2023-07" db="EMBL/GenBank/DDBJ databases">
        <title>Genomic Encyclopedia of Type Strains, Phase IV (KMG-IV): sequencing the most valuable type-strain genomes for metagenomic binning, comparative biology and taxonomic classification.</title>
        <authorList>
            <person name="Goeker M."/>
        </authorList>
    </citation>
    <scope>NUCLEOTIDE SEQUENCE [LARGE SCALE GENOMIC DNA]</scope>
    <source>
        <strain evidence="10 11">DSM 5896</strain>
    </source>
</reference>
<dbReference type="InterPro" id="IPR027417">
    <property type="entry name" value="P-loop_NTPase"/>
</dbReference>
<comment type="subcellular location">
    <subcellularLocation>
        <location evidence="1">Cell membrane</location>
        <topology evidence="1">Peripheral membrane protein</topology>
    </subcellularLocation>
</comment>
<dbReference type="EMBL" id="JAUSVK010000001">
    <property type="protein sequence ID" value="MDQ0395895.1"/>
    <property type="molecule type" value="Genomic_DNA"/>
</dbReference>
<accession>A0ABU0FPC7</accession>
<dbReference type="Gene3D" id="3.40.50.300">
    <property type="entry name" value="P-loop containing nucleotide triphosphate hydrolases"/>
    <property type="match status" value="1"/>
</dbReference>
<dbReference type="InterPro" id="IPR050086">
    <property type="entry name" value="MetN_ABC_transporter-like"/>
</dbReference>
<dbReference type="InterPro" id="IPR030679">
    <property type="entry name" value="ABC_ATPase_HisP-typ"/>
</dbReference>
<keyword evidence="5" id="KW-0547">Nucleotide-binding</keyword>
<dbReference type="PROSITE" id="PS00211">
    <property type="entry name" value="ABC_TRANSPORTER_1"/>
    <property type="match status" value="1"/>
</dbReference>
<dbReference type="InterPro" id="IPR017871">
    <property type="entry name" value="ABC_transporter-like_CS"/>
</dbReference>
<keyword evidence="4" id="KW-1003">Cell membrane</keyword>
<evidence type="ECO:0000256" key="6">
    <source>
        <dbReference type="ARBA" id="ARBA00022840"/>
    </source>
</evidence>
<evidence type="ECO:0000256" key="3">
    <source>
        <dbReference type="ARBA" id="ARBA00022448"/>
    </source>
</evidence>
<evidence type="ECO:0000256" key="7">
    <source>
        <dbReference type="ARBA" id="ARBA00022970"/>
    </source>
</evidence>
<keyword evidence="6 10" id="KW-0067">ATP-binding</keyword>
<name>A0ABU0FPC7_9HYPH</name>
<keyword evidence="3" id="KW-0813">Transport</keyword>
<dbReference type="PANTHER" id="PTHR43166">
    <property type="entry name" value="AMINO ACID IMPORT ATP-BINDING PROTEIN"/>
    <property type="match status" value="1"/>
</dbReference>
<evidence type="ECO:0000256" key="5">
    <source>
        <dbReference type="ARBA" id="ARBA00022741"/>
    </source>
</evidence>
<dbReference type="PIRSF" id="PIRSF039085">
    <property type="entry name" value="ABC_ATPase_HisP"/>
    <property type="match status" value="1"/>
</dbReference>
<evidence type="ECO:0000256" key="4">
    <source>
        <dbReference type="ARBA" id="ARBA00022475"/>
    </source>
</evidence>
<evidence type="ECO:0000256" key="8">
    <source>
        <dbReference type="ARBA" id="ARBA00023136"/>
    </source>
</evidence>
<keyword evidence="7" id="KW-0029">Amino-acid transport</keyword>
<feature type="domain" description="ABC transporter" evidence="9">
    <location>
        <begin position="5"/>
        <end position="238"/>
    </location>
</feature>
<dbReference type="PROSITE" id="PS50893">
    <property type="entry name" value="ABC_TRANSPORTER_2"/>
    <property type="match status" value="1"/>
</dbReference>
<evidence type="ECO:0000313" key="11">
    <source>
        <dbReference type="Proteomes" id="UP001237448"/>
    </source>
</evidence>